<dbReference type="SMART" id="SM00671">
    <property type="entry name" value="SEL1"/>
    <property type="match status" value="6"/>
</dbReference>
<dbReference type="SUPFAM" id="SSF53474">
    <property type="entry name" value="alpha/beta-Hydrolases"/>
    <property type="match status" value="1"/>
</dbReference>
<evidence type="ECO:0000256" key="1">
    <source>
        <dbReference type="SAM" id="MobiDB-lite"/>
    </source>
</evidence>
<dbReference type="PANTHER" id="PTHR43628">
    <property type="entry name" value="ACTIVATOR OF C KINASE PROTEIN 1-RELATED"/>
    <property type="match status" value="1"/>
</dbReference>
<evidence type="ECO:0000259" key="3">
    <source>
        <dbReference type="Pfam" id="PF18435"/>
    </source>
</evidence>
<dbReference type="Pfam" id="PF18435">
    <property type="entry name" value="EstA_Ig_like"/>
    <property type="match status" value="1"/>
</dbReference>
<dbReference type="InterPro" id="IPR041172">
    <property type="entry name" value="EstA_Ig-like_N"/>
</dbReference>
<dbReference type="EMBL" id="JACERN010000031">
    <property type="protein sequence ID" value="MBA4709074.1"/>
    <property type="molecule type" value="Genomic_DNA"/>
</dbReference>
<dbReference type="InterPro" id="IPR052945">
    <property type="entry name" value="Mitotic_Regulator"/>
</dbReference>
<dbReference type="InterPro" id="IPR011990">
    <property type="entry name" value="TPR-like_helical_dom_sf"/>
</dbReference>
<proteinExistence type="predicted"/>
<dbReference type="AlphaFoldDB" id="A0A838YEA5"/>
<comment type="caution">
    <text evidence="4">The sequence shown here is derived from an EMBL/GenBank/DDBJ whole genome shotgun (WGS) entry which is preliminary data.</text>
</comment>
<protein>
    <submittedName>
        <fullName evidence="4">SEL1-like repeat protein</fullName>
    </submittedName>
</protein>
<dbReference type="InterPro" id="IPR006597">
    <property type="entry name" value="Sel1-like"/>
</dbReference>
<dbReference type="Proteomes" id="UP000545606">
    <property type="component" value="Unassembled WGS sequence"/>
</dbReference>
<dbReference type="Pfam" id="PF08238">
    <property type="entry name" value="Sel1"/>
    <property type="match status" value="6"/>
</dbReference>
<feature type="region of interest" description="Disordered" evidence="1">
    <location>
        <begin position="108"/>
        <end position="134"/>
    </location>
</feature>
<keyword evidence="2" id="KW-0732">Signal</keyword>
<evidence type="ECO:0000256" key="2">
    <source>
        <dbReference type="SAM" id="SignalP"/>
    </source>
</evidence>
<feature type="chain" id="PRO_5032334084" evidence="2">
    <location>
        <begin position="24"/>
        <end position="664"/>
    </location>
</feature>
<keyword evidence="5" id="KW-1185">Reference proteome</keyword>
<dbReference type="Gene3D" id="2.60.40.2180">
    <property type="match status" value="1"/>
</dbReference>
<dbReference type="InterPro" id="IPR000801">
    <property type="entry name" value="Esterase-like"/>
</dbReference>
<name>A0A838YEA5_9NEIS</name>
<organism evidence="4 5">
    <name type="scientific">Aquitalea aquatica</name>
    <dbReference type="NCBI Taxonomy" id="3044273"/>
    <lineage>
        <taxon>Bacteria</taxon>
        <taxon>Pseudomonadati</taxon>
        <taxon>Pseudomonadota</taxon>
        <taxon>Betaproteobacteria</taxon>
        <taxon>Neisseriales</taxon>
        <taxon>Chromobacteriaceae</taxon>
        <taxon>Aquitalea</taxon>
    </lineage>
</organism>
<reference evidence="4 5" key="1">
    <citation type="submission" date="2020-07" db="EMBL/GenBank/DDBJ databases">
        <title>Draft genome sequence of violacein-producing bacteria and related species.</title>
        <authorList>
            <person name="Wilson H.S."/>
            <person name="De Leon M.E."/>
        </authorList>
    </citation>
    <scope>NUCLEOTIDE SEQUENCE [LARGE SCALE GENOMIC DNA]</scope>
    <source>
        <strain evidence="4 5">HSC-21Su07</strain>
    </source>
</reference>
<accession>A0A838YEA5</accession>
<sequence length="664" mass="71569">MTFNLSRGLLCSLGLVLCAQSFASVTTPATTVMTEIFGDGQKVSYVILQYKQSIKASSISPLSFSVDGHKVIRAYANTSGERSNAGKNGSYVILELDTSIAADTKKPAGPLIQAGESSGRPPGGGGPKLGEKSNKPAMVEQLNVTVRQSSPVMRTDGEKAGQAGSIWTSSKTVDLMIGQFQQRVFIDPRFPDQPLKYNLYIPKDYSPTRHFPLVLFMHDAGAVSNAPTETLTQGLGAVIWSTPEEQSKHETFVLAPQYDRVIADDASGTTDQMDITVDLVKALSAQYNLDTNRLYNTGQSMGGMTSIAMDIKYPDVFAASLLVASQWNPEKVAPLAKKPLWIVVSEEDTKAKPGQDAITDKLKSLGSTVAKATWSAEDSADSLNQSVASMLARKATINYTVFKGGDHRYTWQHAYSIAGIRDWLLAQTKDSGQTAASLFELGDALSKDGDQFGAIQYFSRASEMGYARATEMLGAIYASGRGMGAPDYKAAAKYDDLAISQGSQRALTELGILYFQGTGIGQDFNKARMLWEKATAAGDMKAPRWLGLLYLNGHGVHQDASKASSLLNLAAGRGDITANYWLGFMYENGLGVTKDFKQAIALYEKAAPLDGRHVEGAACLALGRIYEKGLGVAPNPFVAEVWYQRGAVSGNTDSKEALDHIRKK</sequence>
<dbReference type="Pfam" id="PF00756">
    <property type="entry name" value="Esterase"/>
    <property type="match status" value="1"/>
</dbReference>
<dbReference type="SUPFAM" id="SSF81901">
    <property type="entry name" value="HCP-like"/>
    <property type="match status" value="1"/>
</dbReference>
<dbReference type="PANTHER" id="PTHR43628:SF1">
    <property type="entry name" value="CHITIN SYNTHASE REGULATORY FACTOR 2-RELATED"/>
    <property type="match status" value="1"/>
</dbReference>
<evidence type="ECO:0000313" key="5">
    <source>
        <dbReference type="Proteomes" id="UP000545606"/>
    </source>
</evidence>
<dbReference type="InterPro" id="IPR029058">
    <property type="entry name" value="AB_hydrolase_fold"/>
</dbReference>
<evidence type="ECO:0000313" key="4">
    <source>
        <dbReference type="EMBL" id="MBA4709074.1"/>
    </source>
</evidence>
<feature type="signal peptide" evidence="2">
    <location>
        <begin position="1"/>
        <end position="23"/>
    </location>
</feature>
<dbReference type="Gene3D" id="1.25.40.10">
    <property type="entry name" value="Tetratricopeptide repeat domain"/>
    <property type="match status" value="2"/>
</dbReference>
<dbReference type="RefSeq" id="WP_181836159.1">
    <property type="nucleotide sequence ID" value="NZ_JACERN010000031.1"/>
</dbReference>
<dbReference type="Gene3D" id="3.40.50.1820">
    <property type="entry name" value="alpha/beta hydrolase"/>
    <property type="match status" value="1"/>
</dbReference>
<gene>
    <name evidence="4" type="ORF">H2Z84_11885</name>
</gene>
<feature type="domain" description="Esterase Ig-like N-terminal" evidence="3">
    <location>
        <begin position="30"/>
        <end position="159"/>
    </location>
</feature>